<evidence type="ECO:0008006" key="4">
    <source>
        <dbReference type="Google" id="ProtNLM"/>
    </source>
</evidence>
<dbReference type="InterPro" id="IPR011042">
    <property type="entry name" value="6-blade_b-propeller_TolB-like"/>
</dbReference>
<reference evidence="2 3" key="1">
    <citation type="submission" date="2019-02" db="EMBL/GenBank/DDBJ databases">
        <title>Draft genome sequence of Muricauda sp. 176CP4-71.</title>
        <authorList>
            <person name="Park J.-S."/>
        </authorList>
    </citation>
    <scope>NUCLEOTIDE SEQUENCE [LARGE SCALE GENOMIC DNA]</scope>
    <source>
        <strain evidence="2 3">176CP4-71</strain>
    </source>
</reference>
<proteinExistence type="predicted"/>
<dbReference type="RefSeq" id="WP_130614517.1">
    <property type="nucleotide sequence ID" value="NZ_SGIU01000002.1"/>
</dbReference>
<dbReference type="SUPFAM" id="SSF63825">
    <property type="entry name" value="YWTD domain"/>
    <property type="match status" value="1"/>
</dbReference>
<comment type="caution">
    <text evidence="2">The sequence shown here is derived from an EMBL/GenBank/DDBJ whole genome shotgun (WGS) entry which is preliminary data.</text>
</comment>
<dbReference type="EMBL" id="SGIU01000002">
    <property type="protein sequence ID" value="TAI47581.1"/>
    <property type="molecule type" value="Genomic_DNA"/>
</dbReference>
<evidence type="ECO:0000313" key="2">
    <source>
        <dbReference type="EMBL" id="TAI47581.1"/>
    </source>
</evidence>
<keyword evidence="1" id="KW-0732">Signal</keyword>
<gene>
    <name evidence="2" type="ORF">EW142_13010</name>
</gene>
<accession>A0A4Q8QBB5</accession>
<dbReference type="Proteomes" id="UP000291981">
    <property type="component" value="Unassembled WGS sequence"/>
</dbReference>
<protein>
    <recommendedName>
        <fullName evidence="4">ATP/GTP-binding protein</fullName>
    </recommendedName>
</protein>
<organism evidence="2 3">
    <name type="scientific">Flagellimonas allohymeniacidonis</name>
    <dbReference type="NCBI Taxonomy" id="2517819"/>
    <lineage>
        <taxon>Bacteria</taxon>
        <taxon>Pseudomonadati</taxon>
        <taxon>Bacteroidota</taxon>
        <taxon>Flavobacteriia</taxon>
        <taxon>Flavobacteriales</taxon>
        <taxon>Flavobacteriaceae</taxon>
        <taxon>Flagellimonas</taxon>
    </lineage>
</organism>
<sequence length="287" mass="31819">MKYKMTFLLLTLLYIGNIQAQDFGTKWVVKGLEAPESVVYDHTSKQYYVSNVSGQPAEKNGQGFISILSSDGKILVKKWISGLNAPKGLGLYYNQLFIADIDEVIQVDVQEGKIVKRFPAEGATFLNDIEIAVDGAVYVTDTFGGNSIYRIRDSQIELWLKNEALDYPNGLKLVDDSILVSTWGVVTNSETFGTEIPGKLLKVNLETKQITELSKPTGNLDGLEAFKDYFLVSDWISGGLISIDGEGKSQLVKELKPGSADFFYNKSENLILVPQMLDNELIALQLK</sequence>
<name>A0A4Q8QBB5_9FLAO</name>
<feature type="signal peptide" evidence="1">
    <location>
        <begin position="1"/>
        <end position="20"/>
    </location>
</feature>
<evidence type="ECO:0000313" key="3">
    <source>
        <dbReference type="Proteomes" id="UP000291981"/>
    </source>
</evidence>
<evidence type="ECO:0000256" key="1">
    <source>
        <dbReference type="SAM" id="SignalP"/>
    </source>
</evidence>
<dbReference type="OrthoDB" id="7675395at2"/>
<dbReference type="AlphaFoldDB" id="A0A4Q8QBB5"/>
<dbReference type="Gene3D" id="2.120.10.30">
    <property type="entry name" value="TolB, C-terminal domain"/>
    <property type="match status" value="1"/>
</dbReference>
<feature type="chain" id="PRO_5020392255" description="ATP/GTP-binding protein" evidence="1">
    <location>
        <begin position="21"/>
        <end position="287"/>
    </location>
</feature>
<keyword evidence="3" id="KW-1185">Reference proteome</keyword>